<sequence length="376" mass="42181">MVTRRQLLATSAGASAGLFAGCGDLTGNGEAGTNGSYTVQMAPVGKVTFESVPKQWIAYDGAFADMAVALGQADGITGIGYKDRYYTYVYEGLDGVSVDEQTLTENNLLDGNSTIPKEALLGLQNDVHLMDPQMLLNWFGWKQEDVEQIENNAGPFFGNLIFRREDEWHDYRYYTLYEAFHKVAKVFKAEDRYRQFETYHDEFITKLQTKMPSADQRPNVLLVYAASDEPTEFSPYRLNDKGTSKKQWHDLGVSDALAGTGITGLSTTNRGKIDYETMLEVDPDVVMVRGHERKSAQEFRNTVLSFMRDHEVASQLTAVQNGRVYRGGFLHQGPIQNFFLTERAAQQLYPDVFGEVTSDRQLFDRSRIASIVTGDA</sequence>
<comment type="caution">
    <text evidence="5">The sequence shown here is derived from an EMBL/GenBank/DDBJ whole genome shotgun (WGS) entry which is preliminary data.</text>
</comment>
<dbReference type="PANTHER" id="PTHR30532">
    <property type="entry name" value="IRON III DICITRATE-BINDING PERIPLASMIC PROTEIN"/>
    <property type="match status" value="1"/>
</dbReference>
<accession>A0ABD6CFQ9</accession>
<dbReference type="PROSITE" id="PS51257">
    <property type="entry name" value="PROKAR_LIPOPROTEIN"/>
    <property type="match status" value="1"/>
</dbReference>
<dbReference type="PANTHER" id="PTHR30532:SF1">
    <property type="entry name" value="IRON(3+)-HYDROXAMATE-BINDING PROTEIN FHUD"/>
    <property type="match status" value="1"/>
</dbReference>
<dbReference type="Proteomes" id="UP001597119">
    <property type="component" value="Unassembled WGS sequence"/>
</dbReference>
<dbReference type="EMBL" id="JBHUDJ010000014">
    <property type="protein sequence ID" value="MFD1588689.1"/>
    <property type="molecule type" value="Genomic_DNA"/>
</dbReference>
<evidence type="ECO:0000313" key="6">
    <source>
        <dbReference type="Proteomes" id="UP001597119"/>
    </source>
</evidence>
<evidence type="ECO:0000256" key="3">
    <source>
        <dbReference type="ARBA" id="ARBA00022729"/>
    </source>
</evidence>
<organism evidence="5 6">
    <name type="scientific">Halorientalis brevis</name>
    <dbReference type="NCBI Taxonomy" id="1126241"/>
    <lineage>
        <taxon>Archaea</taxon>
        <taxon>Methanobacteriati</taxon>
        <taxon>Methanobacteriota</taxon>
        <taxon>Stenosarchaea group</taxon>
        <taxon>Halobacteria</taxon>
        <taxon>Halobacteriales</taxon>
        <taxon>Haloarculaceae</taxon>
        <taxon>Halorientalis</taxon>
    </lineage>
</organism>
<feature type="domain" description="Fe/B12 periplasmic-binding" evidence="4">
    <location>
        <begin position="55"/>
        <end position="356"/>
    </location>
</feature>
<keyword evidence="3" id="KW-0732">Signal</keyword>
<evidence type="ECO:0000259" key="4">
    <source>
        <dbReference type="PROSITE" id="PS50983"/>
    </source>
</evidence>
<keyword evidence="6" id="KW-1185">Reference proteome</keyword>
<reference evidence="5 6" key="1">
    <citation type="journal article" date="2019" name="Int. J. Syst. Evol. Microbiol.">
        <title>The Global Catalogue of Microorganisms (GCM) 10K type strain sequencing project: providing services to taxonomists for standard genome sequencing and annotation.</title>
        <authorList>
            <consortium name="The Broad Institute Genomics Platform"/>
            <consortium name="The Broad Institute Genome Sequencing Center for Infectious Disease"/>
            <person name="Wu L."/>
            <person name="Ma J."/>
        </authorList>
    </citation>
    <scope>NUCLEOTIDE SEQUENCE [LARGE SCALE GENOMIC DNA]</scope>
    <source>
        <strain evidence="5 6">CGMCC 1.12125</strain>
    </source>
</reference>
<dbReference type="Pfam" id="PF01497">
    <property type="entry name" value="Peripla_BP_2"/>
    <property type="match status" value="1"/>
</dbReference>
<gene>
    <name evidence="5" type="ORF">ACFR9U_17055</name>
</gene>
<evidence type="ECO:0000256" key="1">
    <source>
        <dbReference type="ARBA" id="ARBA00004196"/>
    </source>
</evidence>
<dbReference type="AlphaFoldDB" id="A0ABD6CFQ9"/>
<dbReference type="SUPFAM" id="SSF53807">
    <property type="entry name" value="Helical backbone' metal receptor"/>
    <property type="match status" value="1"/>
</dbReference>
<evidence type="ECO:0000256" key="2">
    <source>
        <dbReference type="ARBA" id="ARBA00022448"/>
    </source>
</evidence>
<comment type="subcellular location">
    <subcellularLocation>
        <location evidence="1">Cell envelope</location>
    </subcellularLocation>
</comment>
<dbReference type="InterPro" id="IPR002491">
    <property type="entry name" value="ABC_transptr_periplasmic_BD"/>
</dbReference>
<dbReference type="PROSITE" id="PS50983">
    <property type="entry name" value="FE_B12_PBP"/>
    <property type="match status" value="1"/>
</dbReference>
<dbReference type="PROSITE" id="PS51318">
    <property type="entry name" value="TAT"/>
    <property type="match status" value="1"/>
</dbReference>
<evidence type="ECO:0000313" key="5">
    <source>
        <dbReference type="EMBL" id="MFD1588689.1"/>
    </source>
</evidence>
<proteinExistence type="predicted"/>
<dbReference type="InterPro" id="IPR051313">
    <property type="entry name" value="Bact_iron-sidero_bind"/>
</dbReference>
<keyword evidence="2" id="KW-0813">Transport</keyword>
<dbReference type="RefSeq" id="WP_247378345.1">
    <property type="nucleotide sequence ID" value="NZ_JALLGV010000005.1"/>
</dbReference>
<protein>
    <submittedName>
        <fullName evidence="5">ABC transporter substrate-binding protein</fullName>
    </submittedName>
</protein>
<dbReference type="Gene3D" id="3.40.50.1980">
    <property type="entry name" value="Nitrogenase molybdenum iron protein domain"/>
    <property type="match status" value="2"/>
</dbReference>
<dbReference type="InterPro" id="IPR006311">
    <property type="entry name" value="TAT_signal"/>
</dbReference>
<name>A0ABD6CFQ9_9EURY</name>